<name>H8KT08_SOLCM</name>
<sequence>MYIQEISLEINSGVDIVLIEDQFDILMSHYRGSGQTQGKIESQYTSGNKIISLPYTHEDESLHKNYNNRYVNRQTLKIEELCASKLQFSTVGKSYHDYESACKCAKPAFYILITNYLSISSPVKCGNCYMPVPLYKLPEYYDYGYMPILSWESNYISCDTLQMNSEVGERWGLNQMQNFDSSLSKQGREICKKIEELTNTPTYYYLHNYRKIKGDQLKTPCPSCNKKWSLKKQLHSVFDFKCDYCRLVSSVSPNS</sequence>
<evidence type="ECO:0000313" key="1">
    <source>
        <dbReference type="EMBL" id="AFD05579.1"/>
    </source>
</evidence>
<protein>
    <submittedName>
        <fullName evidence="1">Putative nucleic acid-binding protein containing Zn ribbon</fullName>
    </submittedName>
</protein>
<dbReference type="KEGG" id="scn:Solca_0447"/>
<dbReference type="Pfam" id="PF10071">
    <property type="entry name" value="DUF2310"/>
    <property type="match status" value="1"/>
</dbReference>
<dbReference type="eggNOG" id="COG5595">
    <property type="taxonomic scope" value="Bacteria"/>
</dbReference>
<gene>
    <name evidence="1" type="ordered locus">Solca_0447</name>
</gene>
<evidence type="ECO:0000313" key="2">
    <source>
        <dbReference type="Proteomes" id="UP000007590"/>
    </source>
</evidence>
<keyword evidence="2" id="KW-1185">Reference proteome</keyword>
<dbReference type="STRING" id="929556.Solca_0447"/>
<dbReference type="AlphaFoldDB" id="H8KT08"/>
<dbReference type="InterPro" id="IPR016908">
    <property type="entry name" value="UCP029037"/>
</dbReference>
<dbReference type="RefSeq" id="WP_014678807.1">
    <property type="nucleotide sequence ID" value="NC_017770.1"/>
</dbReference>
<proteinExistence type="predicted"/>
<dbReference type="Proteomes" id="UP000007590">
    <property type="component" value="Chromosome"/>
</dbReference>
<dbReference type="EMBL" id="CP003349">
    <property type="protein sequence ID" value="AFD05579.1"/>
    <property type="molecule type" value="Genomic_DNA"/>
</dbReference>
<accession>H8KT08</accession>
<dbReference type="HOGENOM" id="CLU_1064102_0_0_10"/>
<dbReference type="OrthoDB" id="5589102at2"/>
<reference evidence="1" key="1">
    <citation type="submission" date="2012-02" db="EMBL/GenBank/DDBJ databases">
        <title>The complete genome of Solitalea canadensis DSM 3403.</title>
        <authorList>
            <consortium name="US DOE Joint Genome Institute (JGI-PGF)"/>
            <person name="Lucas S."/>
            <person name="Copeland A."/>
            <person name="Lapidus A."/>
            <person name="Glavina del Rio T."/>
            <person name="Dalin E."/>
            <person name="Tice H."/>
            <person name="Bruce D."/>
            <person name="Goodwin L."/>
            <person name="Pitluck S."/>
            <person name="Peters L."/>
            <person name="Ovchinnikova G."/>
            <person name="Lu M."/>
            <person name="Kyrpides N."/>
            <person name="Mavromatis K."/>
            <person name="Ivanova N."/>
            <person name="Brettin T."/>
            <person name="Detter J.C."/>
            <person name="Han C."/>
            <person name="Larimer F."/>
            <person name="Land M."/>
            <person name="Hauser L."/>
            <person name="Markowitz V."/>
            <person name="Cheng J.-F."/>
            <person name="Hugenholtz P."/>
            <person name="Woyke T."/>
            <person name="Wu D."/>
            <person name="Spring S."/>
            <person name="Schroeder M."/>
            <person name="Kopitz M."/>
            <person name="Brambilla E."/>
            <person name="Klenk H.-P."/>
            <person name="Eisen J.A."/>
        </authorList>
    </citation>
    <scope>NUCLEOTIDE SEQUENCE</scope>
    <source>
        <strain evidence="1">DSM 3403</strain>
    </source>
</reference>
<organism evidence="1 2">
    <name type="scientific">Solitalea canadensis (strain ATCC 29591 / DSM 3403 / JCM 21819 / LMG 8368 / NBRC 15130 / NCIMB 12057 / USAM 9D)</name>
    <name type="common">Flexibacter canadensis</name>
    <dbReference type="NCBI Taxonomy" id="929556"/>
    <lineage>
        <taxon>Bacteria</taxon>
        <taxon>Pseudomonadati</taxon>
        <taxon>Bacteroidota</taxon>
        <taxon>Sphingobacteriia</taxon>
        <taxon>Sphingobacteriales</taxon>
        <taxon>Sphingobacteriaceae</taxon>
        <taxon>Solitalea</taxon>
    </lineage>
</organism>